<evidence type="ECO:0000313" key="1">
    <source>
        <dbReference type="EMBL" id="GAA0455033.1"/>
    </source>
</evidence>
<reference evidence="1 2" key="1">
    <citation type="journal article" date="2019" name="Int. J. Syst. Evol. Microbiol.">
        <title>The Global Catalogue of Microorganisms (GCM) 10K type strain sequencing project: providing services to taxonomists for standard genome sequencing and annotation.</title>
        <authorList>
            <consortium name="The Broad Institute Genomics Platform"/>
            <consortium name="The Broad Institute Genome Sequencing Center for Infectious Disease"/>
            <person name="Wu L."/>
            <person name="Ma J."/>
        </authorList>
    </citation>
    <scope>NUCLEOTIDE SEQUENCE [LARGE SCALE GENOMIC DNA]</scope>
    <source>
        <strain evidence="1 2">JCM 14193</strain>
    </source>
</reference>
<dbReference type="RefSeq" id="WP_343781886.1">
    <property type="nucleotide sequence ID" value="NZ_BAAACZ010000007.1"/>
</dbReference>
<dbReference type="EMBL" id="BAAACZ010000007">
    <property type="protein sequence ID" value="GAA0455033.1"/>
    <property type="molecule type" value="Genomic_DNA"/>
</dbReference>
<name>A0ABN0ZPW6_9BACI</name>
<comment type="caution">
    <text evidence="1">The sequence shown here is derived from an EMBL/GenBank/DDBJ whole genome shotgun (WGS) entry which is preliminary data.</text>
</comment>
<sequence length="251" mass="30424">MMYVHDIWVNWFEGEENGYNVCHFHEWRKNDSIELLDQVPVVYVTKELFHYIENDMSDLPKSLLEAVYKRAYLKKQHKRISLEYAFVATDGHQVMVVDTLGYDIPVRKSRVIPRQERLVLDLISHKRPLDFSFKAKKNVKEYHILSLQPEYMMGLTRKERQLKHLLMLMLDQLKQSKRIAELRYWLTEWHPDMYQEIQHMTFDEGFDLLLEEARGGWSQKHDEMCEKMAKGQPFFERLWEMEQQKKNVLKK</sequence>
<dbReference type="Pfam" id="PF12227">
    <property type="entry name" value="DUF3603"/>
    <property type="match status" value="1"/>
</dbReference>
<protein>
    <submittedName>
        <fullName evidence="1">YjbA family protein</fullName>
    </submittedName>
</protein>
<accession>A0ABN0ZPW6</accession>
<proteinExistence type="predicted"/>
<keyword evidence="2" id="KW-1185">Reference proteome</keyword>
<organism evidence="1 2">
    <name type="scientific">Alkalibacillus silvisoli</name>
    <dbReference type="NCBI Taxonomy" id="392823"/>
    <lineage>
        <taxon>Bacteria</taxon>
        <taxon>Bacillati</taxon>
        <taxon>Bacillota</taxon>
        <taxon>Bacilli</taxon>
        <taxon>Bacillales</taxon>
        <taxon>Bacillaceae</taxon>
        <taxon>Alkalibacillus</taxon>
    </lineage>
</organism>
<gene>
    <name evidence="1" type="ORF">GCM10008935_07370</name>
</gene>
<evidence type="ECO:0000313" key="2">
    <source>
        <dbReference type="Proteomes" id="UP001500740"/>
    </source>
</evidence>
<dbReference type="InterPro" id="IPR020909">
    <property type="entry name" value="UPF0736"/>
</dbReference>
<dbReference type="Proteomes" id="UP001500740">
    <property type="component" value="Unassembled WGS sequence"/>
</dbReference>